<dbReference type="Proteomes" id="UP000176532">
    <property type="component" value="Unassembled WGS sequence"/>
</dbReference>
<dbReference type="EMBL" id="MFQD01000002">
    <property type="protein sequence ID" value="OGH68243.1"/>
    <property type="molecule type" value="Genomic_DNA"/>
</dbReference>
<dbReference type="Pfam" id="PF13473">
    <property type="entry name" value="Cupredoxin_1"/>
    <property type="match status" value="1"/>
</dbReference>
<dbReference type="AlphaFoldDB" id="A0A1F6M9N9"/>
<feature type="chain" id="PRO_5009525585" description="EfeO-type cupredoxin-like domain-containing protein" evidence="1">
    <location>
        <begin position="25"/>
        <end position="112"/>
    </location>
</feature>
<reference evidence="3 4" key="1">
    <citation type="journal article" date="2016" name="Nat. Commun.">
        <title>Thousands of microbial genomes shed light on interconnected biogeochemical processes in an aquifer system.</title>
        <authorList>
            <person name="Anantharaman K."/>
            <person name="Brown C.T."/>
            <person name="Hug L.A."/>
            <person name="Sharon I."/>
            <person name="Castelle C.J."/>
            <person name="Probst A.J."/>
            <person name="Thomas B.C."/>
            <person name="Singh A."/>
            <person name="Wilkins M.J."/>
            <person name="Karaoz U."/>
            <person name="Brodie E.L."/>
            <person name="Williams K.H."/>
            <person name="Hubbard S.S."/>
            <person name="Banfield J.F."/>
        </authorList>
    </citation>
    <scope>NUCLEOTIDE SEQUENCE [LARGE SCALE GENOMIC DNA]</scope>
</reference>
<dbReference type="Gene3D" id="2.60.40.420">
    <property type="entry name" value="Cupredoxins - blue copper proteins"/>
    <property type="match status" value="1"/>
</dbReference>
<evidence type="ECO:0000313" key="4">
    <source>
        <dbReference type="Proteomes" id="UP000176532"/>
    </source>
</evidence>
<dbReference type="InterPro" id="IPR035668">
    <property type="entry name" value="Amicyanin"/>
</dbReference>
<evidence type="ECO:0000259" key="2">
    <source>
        <dbReference type="Pfam" id="PF13473"/>
    </source>
</evidence>
<gene>
    <name evidence="3" type="ORF">A3C15_03510</name>
</gene>
<dbReference type="PANTHER" id="PTHR36507:SF1">
    <property type="entry name" value="BLL1555 PROTEIN"/>
    <property type="match status" value="1"/>
</dbReference>
<dbReference type="STRING" id="1798682.A3C15_03510"/>
<dbReference type="InterPro" id="IPR008972">
    <property type="entry name" value="Cupredoxin"/>
</dbReference>
<evidence type="ECO:0000256" key="1">
    <source>
        <dbReference type="SAM" id="SignalP"/>
    </source>
</evidence>
<dbReference type="InterPro" id="IPR028096">
    <property type="entry name" value="EfeO_Cupredoxin"/>
</dbReference>
<proteinExistence type="predicted"/>
<dbReference type="SUPFAM" id="SSF49503">
    <property type="entry name" value="Cupredoxins"/>
    <property type="match status" value="1"/>
</dbReference>
<dbReference type="CDD" id="cd13921">
    <property type="entry name" value="Amicyanin"/>
    <property type="match status" value="1"/>
</dbReference>
<feature type="domain" description="EfeO-type cupredoxin-like" evidence="2">
    <location>
        <begin position="13"/>
        <end position="111"/>
    </location>
</feature>
<sequence length="112" mass="11856">MEGNPAIFAVLLAASLLLFGCASQPPPEENGGNTVTVTIKDFAFSPGTVTIHKGDTVKWVNKEAAVHTISALGFSSPSLRQDATYEHTFNEAGSFNYVCGIHPFMAGTVIVQ</sequence>
<accession>A0A1F6M9N9</accession>
<organism evidence="3 4">
    <name type="scientific">Candidatus Magasanikbacteria bacterium RIFCSPHIGHO2_02_FULL_50_9b</name>
    <dbReference type="NCBI Taxonomy" id="1798682"/>
    <lineage>
        <taxon>Bacteria</taxon>
        <taxon>Candidatus Magasanikiibacteriota</taxon>
    </lineage>
</organism>
<evidence type="ECO:0000313" key="3">
    <source>
        <dbReference type="EMBL" id="OGH68243.1"/>
    </source>
</evidence>
<keyword evidence="1" id="KW-0732">Signal</keyword>
<dbReference type="InterPro" id="IPR052721">
    <property type="entry name" value="ET_Amicyanin"/>
</dbReference>
<dbReference type="PANTHER" id="PTHR36507">
    <property type="entry name" value="BLL1555 PROTEIN"/>
    <property type="match status" value="1"/>
</dbReference>
<name>A0A1F6M9N9_9BACT</name>
<protein>
    <recommendedName>
        <fullName evidence="2">EfeO-type cupredoxin-like domain-containing protein</fullName>
    </recommendedName>
</protein>
<feature type="signal peptide" evidence="1">
    <location>
        <begin position="1"/>
        <end position="24"/>
    </location>
</feature>
<comment type="caution">
    <text evidence="3">The sequence shown here is derived from an EMBL/GenBank/DDBJ whole genome shotgun (WGS) entry which is preliminary data.</text>
</comment>